<keyword evidence="4" id="KW-1185">Reference proteome</keyword>
<evidence type="ECO:0000256" key="1">
    <source>
        <dbReference type="SAM" id="MobiDB-lite"/>
    </source>
</evidence>
<protein>
    <submittedName>
        <fullName evidence="3">Uncharacterized protein</fullName>
    </submittedName>
</protein>
<gene>
    <name evidence="3" type="ORF">BMF94_1432</name>
</gene>
<dbReference type="STRING" id="741276.A0A2S5BFI1"/>
<keyword evidence="2" id="KW-0472">Membrane</keyword>
<organism evidence="3 4">
    <name type="scientific">Rhodotorula taiwanensis</name>
    <dbReference type="NCBI Taxonomy" id="741276"/>
    <lineage>
        <taxon>Eukaryota</taxon>
        <taxon>Fungi</taxon>
        <taxon>Dikarya</taxon>
        <taxon>Basidiomycota</taxon>
        <taxon>Pucciniomycotina</taxon>
        <taxon>Microbotryomycetes</taxon>
        <taxon>Sporidiobolales</taxon>
        <taxon>Sporidiobolaceae</taxon>
        <taxon>Rhodotorula</taxon>
    </lineage>
</organism>
<evidence type="ECO:0000256" key="2">
    <source>
        <dbReference type="SAM" id="Phobius"/>
    </source>
</evidence>
<feature type="region of interest" description="Disordered" evidence="1">
    <location>
        <begin position="1"/>
        <end position="51"/>
    </location>
</feature>
<feature type="compositionally biased region" description="Basic and acidic residues" evidence="1">
    <location>
        <begin position="7"/>
        <end position="26"/>
    </location>
</feature>
<feature type="transmembrane region" description="Helical" evidence="2">
    <location>
        <begin position="59"/>
        <end position="81"/>
    </location>
</feature>
<evidence type="ECO:0000313" key="3">
    <source>
        <dbReference type="EMBL" id="POY75529.1"/>
    </source>
</evidence>
<proteinExistence type="predicted"/>
<dbReference type="EMBL" id="PJQD01000014">
    <property type="protein sequence ID" value="POY75529.1"/>
    <property type="molecule type" value="Genomic_DNA"/>
</dbReference>
<evidence type="ECO:0000313" key="4">
    <source>
        <dbReference type="Proteomes" id="UP000237144"/>
    </source>
</evidence>
<sequence>MSTAAMRGRDTFPPRGENDTSEDKVELMNANRASSDHEDFVDEDETVDPRRVQPSRARVAPNSLWTAALALAAFACGLLSFQSRHLGEIAQSTLLYPHLDGVWSEFGEEGLHRIGTKPLQFRPACNRTILFQWSRYGSGLGSLMTSSMHAMLFAKEHGYEVIFDRAGNAYGTFLDSFEPKESTVCRPTEDMYSAAGREPMHSTALIGQPALDRPEAGLCRLVFSSADAVPVNTWVRNTTFGDMSELDSLPATSGFAPVPGPDTVPALFRHRFLQYSALAAEYFQLNPTVRALRDKYKWDLGLEGTQERPIIGVHFRGGDKIARECRPSAHLSCGNITVHCMAAVEALSTFAPSYPSFALGTAKARLLLMSAEPDAPQLFRGDPLCARHFDVEPFVHGATNKPYNQVEFQRLPLVDRVADTHRFVAQIDILANWVDAAVVSANSNAGRVILARAGPARVLAEHRVRSVDISWHPFHYPPFAGFCDGTRHSCYPPAKP</sequence>
<dbReference type="AlphaFoldDB" id="A0A2S5BFI1"/>
<dbReference type="Proteomes" id="UP000237144">
    <property type="component" value="Unassembled WGS sequence"/>
</dbReference>
<keyword evidence="2" id="KW-1133">Transmembrane helix</keyword>
<reference evidence="3 4" key="1">
    <citation type="journal article" date="2018" name="Front. Microbiol.">
        <title>Prospects for Fungal Bioremediation of Acidic Radioactive Waste Sites: Characterization and Genome Sequence of Rhodotorula taiwanensis MD1149.</title>
        <authorList>
            <person name="Tkavc R."/>
            <person name="Matrosova V.Y."/>
            <person name="Grichenko O.E."/>
            <person name="Gostincar C."/>
            <person name="Volpe R.P."/>
            <person name="Klimenkova P."/>
            <person name="Gaidamakova E.K."/>
            <person name="Zhou C.E."/>
            <person name="Stewart B.J."/>
            <person name="Lyman M.G."/>
            <person name="Malfatti S.A."/>
            <person name="Rubinfeld B."/>
            <person name="Courtot M."/>
            <person name="Singh J."/>
            <person name="Dalgard C.L."/>
            <person name="Hamilton T."/>
            <person name="Frey K.G."/>
            <person name="Gunde-Cimerman N."/>
            <person name="Dugan L."/>
            <person name="Daly M.J."/>
        </authorList>
    </citation>
    <scope>NUCLEOTIDE SEQUENCE [LARGE SCALE GENOMIC DNA]</scope>
    <source>
        <strain evidence="3 4">MD1149</strain>
    </source>
</reference>
<comment type="caution">
    <text evidence="3">The sequence shown here is derived from an EMBL/GenBank/DDBJ whole genome shotgun (WGS) entry which is preliminary data.</text>
</comment>
<accession>A0A2S5BFI1</accession>
<keyword evidence="2" id="KW-0812">Transmembrane</keyword>
<name>A0A2S5BFI1_9BASI</name>